<reference evidence="2 3" key="1">
    <citation type="journal article" date="2018" name="New Phytol.">
        <title>Comparative genomics and transcriptomics depict ericoid mycorrhizal fungi as versatile saprotrophs and plant mutualists.</title>
        <authorList>
            <person name="Martino E."/>
            <person name="Morin E."/>
            <person name="Grelet G.A."/>
            <person name="Kuo A."/>
            <person name="Kohler A."/>
            <person name="Daghino S."/>
            <person name="Barry K.W."/>
            <person name="Cichocki N."/>
            <person name="Clum A."/>
            <person name="Dockter R.B."/>
            <person name="Hainaut M."/>
            <person name="Kuo R.C."/>
            <person name="LaButti K."/>
            <person name="Lindahl B.D."/>
            <person name="Lindquist E.A."/>
            <person name="Lipzen A."/>
            <person name="Khouja H.R."/>
            <person name="Magnuson J."/>
            <person name="Murat C."/>
            <person name="Ohm R.A."/>
            <person name="Singer S.W."/>
            <person name="Spatafora J.W."/>
            <person name="Wang M."/>
            <person name="Veneault-Fourrey C."/>
            <person name="Henrissat B."/>
            <person name="Grigoriev I.V."/>
            <person name="Martin F.M."/>
            <person name="Perotto S."/>
        </authorList>
    </citation>
    <scope>NUCLEOTIDE SEQUENCE [LARGE SCALE GENOMIC DNA]</scope>
    <source>
        <strain evidence="2 3">ATCC 22711</strain>
    </source>
</reference>
<feature type="region of interest" description="Disordered" evidence="1">
    <location>
        <begin position="157"/>
        <end position="178"/>
    </location>
</feature>
<dbReference type="OrthoDB" id="4199986at2759"/>
<dbReference type="RefSeq" id="XP_024723595.1">
    <property type="nucleotide sequence ID" value="XM_024865147.1"/>
</dbReference>
<accession>A0A2T3B9I8</accession>
<feature type="compositionally biased region" description="Basic and acidic residues" evidence="1">
    <location>
        <begin position="162"/>
        <end position="178"/>
    </location>
</feature>
<feature type="compositionally biased region" description="Basic residues" evidence="1">
    <location>
        <begin position="31"/>
        <end position="41"/>
    </location>
</feature>
<dbReference type="GeneID" id="36573228"/>
<dbReference type="InParanoid" id="A0A2T3B9I8"/>
<feature type="region of interest" description="Disordered" evidence="1">
    <location>
        <begin position="31"/>
        <end position="56"/>
    </location>
</feature>
<name>A0A2T3B9I8_AMORE</name>
<dbReference type="EMBL" id="KZ679007">
    <property type="protein sequence ID" value="PSS24996.1"/>
    <property type="molecule type" value="Genomic_DNA"/>
</dbReference>
<feature type="region of interest" description="Disordered" evidence="1">
    <location>
        <begin position="83"/>
        <end position="134"/>
    </location>
</feature>
<keyword evidence="3" id="KW-1185">Reference proteome</keyword>
<organism evidence="2 3">
    <name type="scientific">Amorphotheca resinae ATCC 22711</name>
    <dbReference type="NCBI Taxonomy" id="857342"/>
    <lineage>
        <taxon>Eukaryota</taxon>
        <taxon>Fungi</taxon>
        <taxon>Dikarya</taxon>
        <taxon>Ascomycota</taxon>
        <taxon>Pezizomycotina</taxon>
        <taxon>Leotiomycetes</taxon>
        <taxon>Helotiales</taxon>
        <taxon>Amorphothecaceae</taxon>
        <taxon>Amorphotheca</taxon>
    </lineage>
</organism>
<proteinExistence type="predicted"/>
<evidence type="ECO:0000313" key="3">
    <source>
        <dbReference type="Proteomes" id="UP000241818"/>
    </source>
</evidence>
<gene>
    <name evidence="2" type="ORF">M430DRAFT_24861</name>
</gene>
<sequence>MESGAEDEVTWPLIPPASFFPIHLPHHRHHHPSFYHHHHPIRLPPPPSHPSTTTTSAQQWITTKKLHNKGEKTIVCRAKQPIESGAEPIESGAEPIESGAEKPIESESGAEPIESGAKKTIESESGAEPIDSGAEQNQEITLEYLRKVARNAMAVRNAQETAKNEDSRPKNNIPLDEKGNIDCSKIKFDPGFIPPPLDVKKHLELLRSELDPNHPWYAPEYQHTNLRAIIRLYEEGKIDGQKRIYVQDGKIVSREQAFKGPAPSLVDGMFHQ</sequence>
<protein>
    <submittedName>
        <fullName evidence="2">Uncharacterized protein</fullName>
    </submittedName>
</protein>
<dbReference type="AlphaFoldDB" id="A0A2T3B9I8"/>
<dbReference type="Proteomes" id="UP000241818">
    <property type="component" value="Unassembled WGS sequence"/>
</dbReference>
<evidence type="ECO:0000313" key="2">
    <source>
        <dbReference type="EMBL" id="PSS24996.1"/>
    </source>
</evidence>
<evidence type="ECO:0000256" key="1">
    <source>
        <dbReference type="SAM" id="MobiDB-lite"/>
    </source>
</evidence>